<evidence type="ECO:0000313" key="7">
    <source>
        <dbReference type="EMBL" id="SKA37734.1"/>
    </source>
</evidence>
<keyword evidence="2" id="KW-1003">Cell membrane</keyword>
<feature type="transmembrane region" description="Helical" evidence="6">
    <location>
        <begin position="161"/>
        <end position="183"/>
    </location>
</feature>
<dbReference type="Pfam" id="PF02653">
    <property type="entry name" value="BPD_transp_2"/>
    <property type="match status" value="1"/>
</dbReference>
<evidence type="ECO:0000256" key="1">
    <source>
        <dbReference type="ARBA" id="ARBA00004651"/>
    </source>
</evidence>
<feature type="transmembrane region" description="Helical" evidence="6">
    <location>
        <begin position="39"/>
        <end position="60"/>
    </location>
</feature>
<keyword evidence="5 6" id="KW-0472">Membrane</keyword>
<evidence type="ECO:0000256" key="4">
    <source>
        <dbReference type="ARBA" id="ARBA00022989"/>
    </source>
</evidence>
<accession>A0A1T4TB74</accession>
<sequence length="318" mass="32740">MERFRRLLTEPLVLASLAILVLLGVGEFLSPGFARGGQIARILTVSAILGLVSAGQALVVIGGREGIDLSVGALISLGALVAGNVMSGENGAIFSAILAAGGLAFVIGLVNGMGVTLVRIPPLVMTLGMMGVIQGGLVVLSRGIPSGNAAPALMTFINRPLVFGLPGVLFVWALVALAMWFILRRTALGYAIYAMGANERAARLCGVRTGLVRTLLYGLSGLMAGLTGVCVIGYTGNSFISVGDQYVLPSVIAVVIGGVSLAGGTGGYFGVVLGAIALTLLQSVLTTLQLEFWGRQLIFGAVLLGLMLLYGRTKRLRV</sequence>
<keyword evidence="8" id="KW-1185">Reference proteome</keyword>
<dbReference type="CDD" id="cd06579">
    <property type="entry name" value="TM_PBP1_transp_AraH_like"/>
    <property type="match status" value="1"/>
</dbReference>
<evidence type="ECO:0000313" key="8">
    <source>
        <dbReference type="Proteomes" id="UP000190135"/>
    </source>
</evidence>
<feature type="transmembrane region" description="Helical" evidence="6">
    <location>
        <begin position="215"/>
        <end position="234"/>
    </location>
</feature>
<feature type="transmembrane region" description="Helical" evidence="6">
    <location>
        <begin position="123"/>
        <end position="141"/>
    </location>
</feature>
<evidence type="ECO:0000256" key="2">
    <source>
        <dbReference type="ARBA" id="ARBA00022475"/>
    </source>
</evidence>
<keyword evidence="3 6" id="KW-0812">Transmembrane</keyword>
<proteinExistence type="predicted"/>
<protein>
    <submittedName>
        <fullName evidence="7">Monosaccharide ABC transporter membrane protein, CUT2 family</fullName>
    </submittedName>
</protein>
<feature type="transmembrane region" description="Helical" evidence="6">
    <location>
        <begin position="292"/>
        <end position="311"/>
    </location>
</feature>
<organism evidence="7 8">
    <name type="scientific">Consotaella salsifontis</name>
    <dbReference type="NCBI Taxonomy" id="1365950"/>
    <lineage>
        <taxon>Bacteria</taxon>
        <taxon>Pseudomonadati</taxon>
        <taxon>Pseudomonadota</taxon>
        <taxon>Alphaproteobacteria</taxon>
        <taxon>Hyphomicrobiales</taxon>
        <taxon>Aurantimonadaceae</taxon>
        <taxon>Consotaella</taxon>
    </lineage>
</organism>
<feature type="transmembrane region" description="Helical" evidence="6">
    <location>
        <begin position="246"/>
        <end position="263"/>
    </location>
</feature>
<feature type="transmembrane region" description="Helical" evidence="6">
    <location>
        <begin position="67"/>
        <end position="86"/>
    </location>
</feature>
<evidence type="ECO:0000256" key="6">
    <source>
        <dbReference type="SAM" id="Phobius"/>
    </source>
</evidence>
<dbReference type="InterPro" id="IPR001851">
    <property type="entry name" value="ABC_transp_permease"/>
</dbReference>
<comment type="subcellular location">
    <subcellularLocation>
        <location evidence="1">Cell membrane</location>
        <topology evidence="1">Multi-pass membrane protein</topology>
    </subcellularLocation>
</comment>
<feature type="transmembrane region" description="Helical" evidence="6">
    <location>
        <begin position="92"/>
        <end position="111"/>
    </location>
</feature>
<dbReference type="GO" id="GO:0022857">
    <property type="term" value="F:transmembrane transporter activity"/>
    <property type="evidence" value="ECO:0007669"/>
    <property type="project" value="InterPro"/>
</dbReference>
<gene>
    <name evidence="7" type="ORF">SAMN05428963_12320</name>
</gene>
<evidence type="ECO:0000256" key="3">
    <source>
        <dbReference type="ARBA" id="ARBA00022692"/>
    </source>
</evidence>
<dbReference type="RefSeq" id="WP_078710358.1">
    <property type="nucleotide sequence ID" value="NZ_FUXL01000023.1"/>
</dbReference>
<reference evidence="8" key="1">
    <citation type="submission" date="2017-02" db="EMBL/GenBank/DDBJ databases">
        <authorList>
            <person name="Varghese N."/>
            <person name="Submissions S."/>
        </authorList>
    </citation>
    <scope>NUCLEOTIDE SEQUENCE [LARGE SCALE GENOMIC DNA]</scope>
    <source>
        <strain evidence="8">USBA 369</strain>
    </source>
</reference>
<keyword evidence="4 6" id="KW-1133">Transmembrane helix</keyword>
<dbReference type="Proteomes" id="UP000190135">
    <property type="component" value="Unassembled WGS sequence"/>
</dbReference>
<name>A0A1T4TB74_9HYPH</name>
<dbReference type="PANTHER" id="PTHR32196">
    <property type="entry name" value="ABC TRANSPORTER PERMEASE PROTEIN YPHD-RELATED-RELATED"/>
    <property type="match status" value="1"/>
</dbReference>
<dbReference type="EMBL" id="FUXL01000023">
    <property type="protein sequence ID" value="SKA37734.1"/>
    <property type="molecule type" value="Genomic_DNA"/>
</dbReference>
<dbReference type="GO" id="GO:0005886">
    <property type="term" value="C:plasma membrane"/>
    <property type="evidence" value="ECO:0007669"/>
    <property type="project" value="UniProtKB-SubCell"/>
</dbReference>
<dbReference type="AlphaFoldDB" id="A0A1T4TB74"/>
<evidence type="ECO:0000256" key="5">
    <source>
        <dbReference type="ARBA" id="ARBA00023136"/>
    </source>
</evidence>
<dbReference type="STRING" id="1365950.SAMN05428963_12320"/>
<feature type="transmembrane region" description="Helical" evidence="6">
    <location>
        <begin position="12"/>
        <end position="33"/>
    </location>
</feature>
<feature type="transmembrane region" description="Helical" evidence="6">
    <location>
        <begin position="268"/>
        <end position="286"/>
    </location>
</feature>